<protein>
    <submittedName>
        <fullName evidence="5">Small VCP/p97-interacting protein</fullName>
    </submittedName>
</protein>
<dbReference type="InterPro" id="IPR055366">
    <property type="entry name" value="SVIP_metazoa"/>
</dbReference>
<accession>A0A8J6G061</accession>
<gene>
    <name evidence="5" type="ORF">LTLLF_194275</name>
</gene>
<organism evidence="5 6">
    <name type="scientific">Microtus ochrogaster</name>
    <name type="common">Prairie vole</name>
    <dbReference type="NCBI Taxonomy" id="79684"/>
    <lineage>
        <taxon>Eukaryota</taxon>
        <taxon>Metazoa</taxon>
        <taxon>Chordata</taxon>
        <taxon>Craniata</taxon>
        <taxon>Vertebrata</taxon>
        <taxon>Euteleostomi</taxon>
        <taxon>Mammalia</taxon>
        <taxon>Eutheria</taxon>
        <taxon>Euarchontoglires</taxon>
        <taxon>Glires</taxon>
        <taxon>Rodentia</taxon>
        <taxon>Myomorpha</taxon>
        <taxon>Muroidea</taxon>
        <taxon>Cricetidae</taxon>
        <taxon>Arvicolinae</taxon>
        <taxon>Microtus</taxon>
    </lineage>
</organism>
<dbReference type="GO" id="GO:0010508">
    <property type="term" value="P:positive regulation of autophagy"/>
    <property type="evidence" value="ECO:0007669"/>
    <property type="project" value="TreeGrafter"/>
</dbReference>
<dbReference type="AlphaFoldDB" id="A0A8J6G061"/>
<comment type="caution">
    <text evidence="5">The sequence shown here is derived from an EMBL/GenBank/DDBJ whole genome shotgun (WGS) entry which is preliminary data.</text>
</comment>
<sequence>MGLCFPCPLESTLPSPSPEEKKKAKLAEAAERRQKEASSSGDLGYPISGGKEEEERTVRKADGNFGTTSRLIQVCGVMKHHTVQECCATNSSICSQMDFS</sequence>
<evidence type="ECO:0000256" key="3">
    <source>
        <dbReference type="ARBA" id="ARBA00023288"/>
    </source>
</evidence>
<proteinExistence type="predicted"/>
<feature type="compositionally biased region" description="Basic and acidic residues" evidence="4">
    <location>
        <begin position="50"/>
        <end position="62"/>
    </location>
</feature>
<dbReference type="Pfam" id="PF15811">
    <property type="entry name" value="SVIP"/>
    <property type="match status" value="1"/>
</dbReference>
<dbReference type="PANTHER" id="PTHR35269:SF1">
    <property type="entry name" value="SMALL VCP_P97-INTERACTING PROTEIN"/>
    <property type="match status" value="1"/>
</dbReference>
<evidence type="ECO:0000256" key="2">
    <source>
        <dbReference type="ARBA" id="ARBA00023139"/>
    </source>
</evidence>
<name>A0A8J6G061_MICOH</name>
<dbReference type="PANTHER" id="PTHR35269">
    <property type="entry name" value="SMALL VCP/P97-INTERACTING PROTEIN"/>
    <property type="match status" value="1"/>
</dbReference>
<keyword evidence="2" id="KW-0564">Palmitate</keyword>
<evidence type="ECO:0000313" key="5">
    <source>
        <dbReference type="EMBL" id="KAH0501844.1"/>
    </source>
</evidence>
<evidence type="ECO:0000313" key="6">
    <source>
        <dbReference type="Proteomes" id="UP000710432"/>
    </source>
</evidence>
<dbReference type="EMBL" id="JAATJU010026300">
    <property type="protein sequence ID" value="KAH0501844.1"/>
    <property type="molecule type" value="Genomic_DNA"/>
</dbReference>
<dbReference type="InterPro" id="IPR031632">
    <property type="entry name" value="SVIP"/>
</dbReference>
<feature type="compositionally biased region" description="Basic and acidic residues" evidence="4">
    <location>
        <begin position="18"/>
        <end position="36"/>
    </location>
</feature>
<dbReference type="GO" id="GO:0005789">
    <property type="term" value="C:endoplasmic reticulum membrane"/>
    <property type="evidence" value="ECO:0007669"/>
    <property type="project" value="TreeGrafter"/>
</dbReference>
<dbReference type="GO" id="GO:1904153">
    <property type="term" value="P:negative regulation of retrograde protein transport, ER to cytosol"/>
    <property type="evidence" value="ECO:0007669"/>
    <property type="project" value="TreeGrafter"/>
</dbReference>
<dbReference type="GO" id="GO:1904293">
    <property type="term" value="P:negative regulation of ERAD pathway"/>
    <property type="evidence" value="ECO:0007669"/>
    <property type="project" value="TreeGrafter"/>
</dbReference>
<evidence type="ECO:0000256" key="1">
    <source>
        <dbReference type="ARBA" id="ARBA00022707"/>
    </source>
</evidence>
<dbReference type="Proteomes" id="UP000710432">
    <property type="component" value="Unassembled WGS sequence"/>
</dbReference>
<reference evidence="5" key="1">
    <citation type="submission" date="2020-03" db="EMBL/GenBank/DDBJ databases">
        <title>Studies in the Genomics of Life Span.</title>
        <authorList>
            <person name="Glass D."/>
        </authorList>
    </citation>
    <scope>NUCLEOTIDE SEQUENCE</scope>
    <source>
        <strain evidence="5">LTLLF</strain>
        <tissue evidence="5">Muscle</tissue>
    </source>
</reference>
<keyword evidence="1" id="KW-0519">Myristate</keyword>
<dbReference type="GO" id="GO:1904240">
    <property type="term" value="P:negative regulation of VCP-NPL4-UFD1 AAA ATPase complex assembly"/>
    <property type="evidence" value="ECO:0007669"/>
    <property type="project" value="TreeGrafter"/>
</dbReference>
<evidence type="ECO:0000256" key="4">
    <source>
        <dbReference type="SAM" id="MobiDB-lite"/>
    </source>
</evidence>
<feature type="region of interest" description="Disordered" evidence="4">
    <location>
        <begin position="1"/>
        <end position="62"/>
    </location>
</feature>
<keyword evidence="3" id="KW-0449">Lipoprotein</keyword>